<accession>A0AAV4RS10</accession>
<name>A0AAV4RS10_9ARAC</name>
<dbReference type="EMBL" id="BPLQ01006727">
    <property type="protein sequence ID" value="GIY24688.1"/>
    <property type="molecule type" value="Genomic_DNA"/>
</dbReference>
<reference evidence="1 2" key="1">
    <citation type="submission" date="2021-06" db="EMBL/GenBank/DDBJ databases">
        <title>Caerostris darwini draft genome.</title>
        <authorList>
            <person name="Kono N."/>
            <person name="Arakawa K."/>
        </authorList>
    </citation>
    <scope>NUCLEOTIDE SEQUENCE [LARGE SCALE GENOMIC DNA]</scope>
</reference>
<gene>
    <name evidence="1" type="ORF">CDAR_10431</name>
</gene>
<dbReference type="Proteomes" id="UP001054837">
    <property type="component" value="Unassembled WGS sequence"/>
</dbReference>
<evidence type="ECO:0000313" key="1">
    <source>
        <dbReference type="EMBL" id="GIY24688.1"/>
    </source>
</evidence>
<comment type="caution">
    <text evidence="1">The sequence shown here is derived from an EMBL/GenBank/DDBJ whole genome shotgun (WGS) entry which is preliminary data.</text>
</comment>
<keyword evidence="2" id="KW-1185">Reference proteome</keyword>
<protein>
    <submittedName>
        <fullName evidence="1">Uncharacterized protein</fullName>
    </submittedName>
</protein>
<sequence>MVAAPPLPPRKKVKSSQKKKGLLYSKRHLEFLVAHFELHLLRDEPKQSGTLILTLEFVAAGVANKIPFCLWQSELKMGAAAAPPPRKKVKSSQKKKGLLYSKRHLEFLVAHFELHLLRDEPKQSGTLILTLEFIAVGVANKNPFCL</sequence>
<proteinExistence type="predicted"/>
<dbReference type="AlphaFoldDB" id="A0AAV4RS10"/>
<evidence type="ECO:0000313" key="2">
    <source>
        <dbReference type="Proteomes" id="UP001054837"/>
    </source>
</evidence>
<organism evidence="1 2">
    <name type="scientific">Caerostris darwini</name>
    <dbReference type="NCBI Taxonomy" id="1538125"/>
    <lineage>
        <taxon>Eukaryota</taxon>
        <taxon>Metazoa</taxon>
        <taxon>Ecdysozoa</taxon>
        <taxon>Arthropoda</taxon>
        <taxon>Chelicerata</taxon>
        <taxon>Arachnida</taxon>
        <taxon>Araneae</taxon>
        <taxon>Araneomorphae</taxon>
        <taxon>Entelegynae</taxon>
        <taxon>Araneoidea</taxon>
        <taxon>Araneidae</taxon>
        <taxon>Caerostris</taxon>
    </lineage>
</organism>